<dbReference type="STRING" id="1838280.A6M21_04115"/>
<dbReference type="AlphaFoldDB" id="A0A1B7LI66"/>
<sequence length="69" mass="7799">MFVPENPDGDGRPRLLTSPVRAVNSSDKKFDATVKIILHAEEFLLPRRIFKHQVVTRVTWPAKNSKGGE</sequence>
<keyword evidence="2" id="KW-1185">Reference proteome</keyword>
<organism evidence="1 2">
    <name type="scientific">Desulfotomaculum copahuensis</name>
    <dbReference type="NCBI Taxonomy" id="1838280"/>
    <lineage>
        <taxon>Bacteria</taxon>
        <taxon>Bacillati</taxon>
        <taxon>Bacillota</taxon>
        <taxon>Clostridia</taxon>
        <taxon>Eubacteriales</taxon>
        <taxon>Desulfotomaculaceae</taxon>
        <taxon>Desulfotomaculum</taxon>
    </lineage>
</organism>
<dbReference type="Proteomes" id="UP000078532">
    <property type="component" value="Unassembled WGS sequence"/>
</dbReference>
<name>A0A1B7LI66_9FIRM</name>
<reference evidence="1 2" key="1">
    <citation type="submission" date="2016-04" db="EMBL/GenBank/DDBJ databases">
        <authorList>
            <person name="Evans L.H."/>
            <person name="Alamgir A."/>
            <person name="Owens N."/>
            <person name="Weber N.D."/>
            <person name="Virtaneva K."/>
            <person name="Barbian K."/>
            <person name="Babar A."/>
            <person name="Rosenke K."/>
        </authorList>
    </citation>
    <scope>NUCLEOTIDE SEQUENCE [LARGE SCALE GENOMIC DNA]</scope>
    <source>
        <strain evidence="1 2">LMa1</strain>
    </source>
</reference>
<evidence type="ECO:0000313" key="1">
    <source>
        <dbReference type="EMBL" id="OAT86109.1"/>
    </source>
</evidence>
<accession>A0A1B7LI66</accession>
<protein>
    <submittedName>
        <fullName evidence="1">Uncharacterized protein</fullName>
    </submittedName>
</protein>
<dbReference type="EMBL" id="LYVF01000040">
    <property type="protein sequence ID" value="OAT86109.1"/>
    <property type="molecule type" value="Genomic_DNA"/>
</dbReference>
<dbReference type="RefSeq" id="WP_066666413.1">
    <property type="nucleotide sequence ID" value="NZ_LYVF01000040.1"/>
</dbReference>
<gene>
    <name evidence="1" type="ORF">A6M21_04115</name>
</gene>
<comment type="caution">
    <text evidence="1">The sequence shown here is derived from an EMBL/GenBank/DDBJ whole genome shotgun (WGS) entry which is preliminary data.</text>
</comment>
<evidence type="ECO:0000313" key="2">
    <source>
        <dbReference type="Proteomes" id="UP000078532"/>
    </source>
</evidence>
<proteinExistence type="predicted"/>